<dbReference type="Pfam" id="PF12840">
    <property type="entry name" value="HTH_20"/>
    <property type="match status" value="1"/>
</dbReference>
<comment type="caution">
    <text evidence="2">The sequence shown here is derived from an EMBL/GenBank/DDBJ whole genome shotgun (WGS) entry which is preliminary data.</text>
</comment>
<evidence type="ECO:0000259" key="1">
    <source>
        <dbReference type="SMART" id="SM00418"/>
    </source>
</evidence>
<organism evidence="2">
    <name type="scientific">Ignisphaera aggregans</name>
    <dbReference type="NCBI Taxonomy" id="334771"/>
    <lineage>
        <taxon>Archaea</taxon>
        <taxon>Thermoproteota</taxon>
        <taxon>Thermoprotei</taxon>
        <taxon>Desulfurococcales</taxon>
        <taxon>Desulfurococcaceae</taxon>
        <taxon>Ignisphaera</taxon>
    </lineage>
</organism>
<dbReference type="CDD" id="cd00090">
    <property type="entry name" value="HTH_ARSR"/>
    <property type="match status" value="1"/>
</dbReference>
<reference evidence="2" key="1">
    <citation type="journal article" date="2020" name="mSystems">
        <title>Genome- and Community-Level Interaction Insights into Carbon Utilization and Element Cycling Functions of Hydrothermarchaeota in Hydrothermal Sediment.</title>
        <authorList>
            <person name="Zhou Z."/>
            <person name="Liu Y."/>
            <person name="Xu W."/>
            <person name="Pan J."/>
            <person name="Luo Z.H."/>
            <person name="Li M."/>
        </authorList>
    </citation>
    <scope>NUCLEOTIDE SEQUENCE [LARGE SCALE GENOMIC DNA]</scope>
    <source>
        <strain evidence="2">SpSt-16</strain>
    </source>
</reference>
<dbReference type="InterPro" id="IPR011991">
    <property type="entry name" value="ArsR-like_HTH"/>
</dbReference>
<dbReference type="InterPro" id="IPR036388">
    <property type="entry name" value="WH-like_DNA-bd_sf"/>
</dbReference>
<protein>
    <submittedName>
        <fullName evidence="2">ArsR family transcriptional regulator</fullName>
    </submittedName>
</protein>
<accession>A0A7C2VB04</accession>
<dbReference type="GO" id="GO:0003700">
    <property type="term" value="F:DNA-binding transcription factor activity"/>
    <property type="evidence" value="ECO:0007669"/>
    <property type="project" value="InterPro"/>
</dbReference>
<evidence type="ECO:0000313" key="2">
    <source>
        <dbReference type="EMBL" id="HEW52914.1"/>
    </source>
</evidence>
<proteinExistence type="predicted"/>
<name>A0A7C2VB04_9CREN</name>
<dbReference type="InterPro" id="IPR036390">
    <property type="entry name" value="WH_DNA-bd_sf"/>
</dbReference>
<dbReference type="EMBL" id="DSGT01000006">
    <property type="protein sequence ID" value="HEW52914.1"/>
    <property type="molecule type" value="Genomic_DNA"/>
</dbReference>
<dbReference type="SUPFAM" id="SSF46785">
    <property type="entry name" value="Winged helix' DNA-binding domain"/>
    <property type="match status" value="1"/>
</dbReference>
<dbReference type="Gene3D" id="1.10.10.10">
    <property type="entry name" value="Winged helix-like DNA-binding domain superfamily/Winged helix DNA-binding domain"/>
    <property type="match status" value="1"/>
</dbReference>
<gene>
    <name evidence="2" type="ORF">ENO77_01900</name>
</gene>
<dbReference type="SMART" id="SM00418">
    <property type="entry name" value="HTH_ARSR"/>
    <property type="match status" value="1"/>
</dbReference>
<dbReference type="AlphaFoldDB" id="A0A7C2VB04"/>
<dbReference type="InterPro" id="IPR001845">
    <property type="entry name" value="HTH_ArsR_DNA-bd_dom"/>
</dbReference>
<feature type="domain" description="HTH arsR-type" evidence="1">
    <location>
        <begin position="33"/>
        <end position="116"/>
    </location>
</feature>
<sequence length="206" mass="23174">MSLYESLKRLNTLVVPSAASEEVDLLRLINYRMFMRCVNNEDRCVILSLIARGVTSANDIANVLGTSRTGIYRHLNILEKSGMIVHKDGRFYIAAKMFLVYDVEMDNDGYIRVNIHPDKGGFVDEGTGLVLVKGENCKCNVCKNLDLCTRAVKNLAKKLDVKIRSENPLNAFSEIVKGIIYRDVLGIINNGYLIVKPVYEMHKDEG</sequence>